<evidence type="ECO:0000313" key="3">
    <source>
        <dbReference type="Proteomes" id="UP000183447"/>
    </source>
</evidence>
<dbReference type="AlphaFoldDB" id="A0A1K2HWV5"/>
<proteinExistence type="predicted"/>
<dbReference type="EMBL" id="FPKU01000001">
    <property type="protein sequence ID" value="SFZ83598.1"/>
    <property type="molecule type" value="Genomic_DNA"/>
</dbReference>
<gene>
    <name evidence="2" type="ORF">SAMN02983003_1740</name>
</gene>
<keyword evidence="3" id="KW-1185">Reference proteome</keyword>
<dbReference type="Pfam" id="PF01850">
    <property type="entry name" value="PIN"/>
    <property type="match status" value="1"/>
</dbReference>
<reference evidence="2 3" key="1">
    <citation type="submission" date="2016-11" db="EMBL/GenBank/DDBJ databases">
        <authorList>
            <person name="Jaros S."/>
            <person name="Januszkiewicz K."/>
            <person name="Wedrychowicz H."/>
        </authorList>
    </citation>
    <scope>NUCLEOTIDE SEQUENCE [LARGE SCALE GENOMIC DNA]</scope>
    <source>
        <strain evidence="2 3">ATCC 23634</strain>
    </source>
</reference>
<dbReference type="Proteomes" id="UP000183447">
    <property type="component" value="Unassembled WGS sequence"/>
</dbReference>
<protein>
    <submittedName>
        <fullName evidence="2">Predicted nucleic-acid-binding protein, contains PIN domain</fullName>
    </submittedName>
</protein>
<feature type="domain" description="PIN" evidence="1">
    <location>
        <begin position="4"/>
        <end position="124"/>
    </location>
</feature>
<sequence>MLGVDTNILVRFLADDDPVQTPLAIRLVGQEANHPYYVGLVVMAETYTVLTRVKKFPADRVISALRMVLRSDVFVVEDADIVREGLEDCERLGCGLADAIIARSHVARGCRATATFDIRAQRLDAMIAVEDCL</sequence>
<dbReference type="InterPro" id="IPR002716">
    <property type="entry name" value="PIN_dom"/>
</dbReference>
<dbReference type="RefSeq" id="WP_072340971.1">
    <property type="nucleotide sequence ID" value="NZ_FPKU01000001.1"/>
</dbReference>
<dbReference type="CDD" id="cd18683">
    <property type="entry name" value="PIN_VapC-like"/>
    <property type="match status" value="1"/>
</dbReference>
<accession>A0A1K2HWV5</accession>
<dbReference type="STRING" id="665118.SAMN02983003_1740"/>
<evidence type="ECO:0000313" key="2">
    <source>
        <dbReference type="EMBL" id="SFZ83598.1"/>
    </source>
</evidence>
<dbReference type="Gene3D" id="3.40.50.1010">
    <property type="entry name" value="5'-nuclease"/>
    <property type="match status" value="1"/>
</dbReference>
<dbReference type="SUPFAM" id="SSF88723">
    <property type="entry name" value="PIN domain-like"/>
    <property type="match status" value="1"/>
</dbReference>
<organism evidence="2 3">
    <name type="scientific">Devosia enhydra</name>
    <dbReference type="NCBI Taxonomy" id="665118"/>
    <lineage>
        <taxon>Bacteria</taxon>
        <taxon>Pseudomonadati</taxon>
        <taxon>Pseudomonadota</taxon>
        <taxon>Alphaproteobacteria</taxon>
        <taxon>Hyphomicrobiales</taxon>
        <taxon>Devosiaceae</taxon>
        <taxon>Devosia</taxon>
    </lineage>
</organism>
<name>A0A1K2HWV5_9HYPH</name>
<dbReference type="InterPro" id="IPR029060">
    <property type="entry name" value="PIN-like_dom_sf"/>
</dbReference>
<evidence type="ECO:0000259" key="1">
    <source>
        <dbReference type="Pfam" id="PF01850"/>
    </source>
</evidence>